<sequence>MTAPLPLVVLATVDPVVRDTTVFGLVTDHPRLVVLRHDILDDQDGGRIRRVVVSGHGVHEDTEVPLEHACLSCAVREDAVPQLERLAHDPRWDAVVLALPVGAESLPVSRALSWTARRGGALRGLRVANVAAALDLDTFEDDLLGDDLLAERGLALTVDDRRSVGEALAAQVGHVDTVLVAGDRAAEPVASDLLDHLRAADARRVDGLHGVDPHDLLRHVHDARRADRRVDPLHAAPVAGAPTAHGVWTLDLHSGRPLHPERLVAHVERLGDVAARGRGRFWVPSRPDSVCVWDGAGGQLSVGEAGTWGRREPDTRLLLTGVGDWAGDLVDAFADVLVTEAEHRAGLAGWLGRADVLEPWLGERSRA</sequence>
<comment type="caution">
    <text evidence="2">The sequence shown here is derived from an EMBL/GenBank/DDBJ whole genome shotgun (WGS) entry which is preliminary data.</text>
</comment>
<dbReference type="InterPro" id="IPR011629">
    <property type="entry name" value="CobW-like_C"/>
</dbReference>
<evidence type="ECO:0000313" key="3">
    <source>
        <dbReference type="Proteomes" id="UP000289954"/>
    </source>
</evidence>
<dbReference type="RefSeq" id="WP_130780272.1">
    <property type="nucleotide sequence ID" value="NZ_BIMR01000038.1"/>
</dbReference>
<dbReference type="InterPro" id="IPR051927">
    <property type="entry name" value="Zn_Chap_cDPG_Synth"/>
</dbReference>
<evidence type="ECO:0000259" key="1">
    <source>
        <dbReference type="SMART" id="SM00833"/>
    </source>
</evidence>
<organism evidence="2 3">
    <name type="scientific">Cellulomonas biazotea</name>
    <dbReference type="NCBI Taxonomy" id="1709"/>
    <lineage>
        <taxon>Bacteria</taxon>
        <taxon>Bacillati</taxon>
        <taxon>Actinomycetota</taxon>
        <taxon>Actinomycetes</taxon>
        <taxon>Micrococcales</taxon>
        <taxon>Cellulomonadaceae</taxon>
        <taxon>Cellulomonas</taxon>
    </lineage>
</organism>
<name>A0A402DNH6_9CELL</name>
<gene>
    <name evidence="2" type="ORF">CBZ_07390</name>
</gene>
<dbReference type="SMART" id="SM00833">
    <property type="entry name" value="CobW_C"/>
    <property type="match status" value="1"/>
</dbReference>
<dbReference type="AlphaFoldDB" id="A0A402DNH6"/>
<dbReference type="Proteomes" id="UP000289954">
    <property type="component" value="Unassembled WGS sequence"/>
</dbReference>
<dbReference type="SUPFAM" id="SSF90002">
    <property type="entry name" value="Hypothetical protein YjiA, C-terminal domain"/>
    <property type="match status" value="1"/>
</dbReference>
<reference evidence="2 3" key="1">
    <citation type="submission" date="2019-01" db="EMBL/GenBank/DDBJ databases">
        <title>Draft genome sequence of Cellulomonas takizawaensis strain TKZ-21.</title>
        <authorList>
            <person name="Yamamura H."/>
            <person name="Hayashi T."/>
            <person name="Hamada M."/>
            <person name="Serisawa Y."/>
            <person name="Matsuyama K."/>
            <person name="Nakagawa Y."/>
            <person name="Otoguro M."/>
            <person name="Yanagida F."/>
            <person name="Hayakawa M."/>
        </authorList>
    </citation>
    <scope>NUCLEOTIDE SEQUENCE [LARGE SCALE GENOMIC DNA]</scope>
    <source>
        <strain evidence="2 3">NBRC12680</strain>
    </source>
</reference>
<dbReference type="OrthoDB" id="9808822at2"/>
<feature type="domain" description="CobW C-terminal" evidence="1">
    <location>
        <begin position="247"/>
        <end position="337"/>
    </location>
</feature>
<evidence type="ECO:0000313" key="2">
    <source>
        <dbReference type="EMBL" id="GCE75683.1"/>
    </source>
</evidence>
<dbReference type="EMBL" id="BIMR01000038">
    <property type="protein sequence ID" value="GCE75683.1"/>
    <property type="molecule type" value="Genomic_DNA"/>
</dbReference>
<dbReference type="PANTHER" id="PTHR43603">
    <property type="entry name" value="COBW DOMAIN-CONTAINING PROTEIN DDB_G0274527"/>
    <property type="match status" value="1"/>
</dbReference>
<keyword evidence="3" id="KW-1185">Reference proteome</keyword>
<dbReference type="Pfam" id="PF07683">
    <property type="entry name" value="CobW_C"/>
    <property type="match status" value="1"/>
</dbReference>
<proteinExistence type="predicted"/>
<protein>
    <submittedName>
        <fullName evidence="2">Cobalamin biosynthesis protein CobW</fullName>
    </submittedName>
</protein>
<accession>A0A402DNH6</accession>
<dbReference type="PANTHER" id="PTHR43603:SF1">
    <property type="entry name" value="ZINC-REGULATED GTPASE METALLOPROTEIN ACTIVATOR 1"/>
    <property type="match status" value="1"/>
</dbReference>